<feature type="transmembrane region" description="Helical" evidence="1">
    <location>
        <begin position="133"/>
        <end position="154"/>
    </location>
</feature>
<keyword evidence="3" id="KW-1185">Reference proteome</keyword>
<keyword evidence="1" id="KW-0472">Membrane</keyword>
<name>A0A5S3PSN3_9FLAO</name>
<feature type="transmembrane region" description="Helical" evidence="1">
    <location>
        <begin position="174"/>
        <end position="192"/>
    </location>
</feature>
<feature type="transmembrane region" description="Helical" evidence="1">
    <location>
        <begin position="93"/>
        <end position="112"/>
    </location>
</feature>
<keyword evidence="1" id="KW-1133">Transmembrane helix</keyword>
<dbReference type="Proteomes" id="UP000310314">
    <property type="component" value="Unassembled WGS sequence"/>
</dbReference>
<feature type="transmembrane region" description="Helical" evidence="1">
    <location>
        <begin position="337"/>
        <end position="359"/>
    </location>
</feature>
<gene>
    <name evidence="2" type="ORF">FEE95_00805</name>
</gene>
<organism evidence="2 3">
    <name type="scientific">Maribacter algarum</name>
    <name type="common">ex Zhang et al. 2020</name>
    <dbReference type="NCBI Taxonomy" id="2578118"/>
    <lineage>
        <taxon>Bacteria</taxon>
        <taxon>Pseudomonadati</taxon>
        <taxon>Bacteroidota</taxon>
        <taxon>Flavobacteriia</taxon>
        <taxon>Flavobacteriales</taxon>
        <taxon>Flavobacteriaceae</taxon>
        <taxon>Maribacter</taxon>
    </lineage>
</organism>
<reference evidence="2 3" key="1">
    <citation type="submission" date="2019-05" db="EMBL/GenBank/DDBJ databases">
        <authorList>
            <person name="Zhang J.-Y."/>
            <person name="Feg X."/>
            <person name="Du Z.-J."/>
        </authorList>
    </citation>
    <scope>NUCLEOTIDE SEQUENCE [LARGE SCALE GENOMIC DNA]</scope>
    <source>
        <strain evidence="2 3">RZ26</strain>
    </source>
</reference>
<accession>A0A5S3PSN3</accession>
<protein>
    <submittedName>
        <fullName evidence="2">DUF4173 domain-containing protein</fullName>
    </submittedName>
</protein>
<dbReference type="EMBL" id="VATY01000001">
    <property type="protein sequence ID" value="TMM57999.1"/>
    <property type="molecule type" value="Genomic_DNA"/>
</dbReference>
<proteinExistence type="predicted"/>
<comment type="caution">
    <text evidence="2">The sequence shown here is derived from an EMBL/GenBank/DDBJ whole genome shotgun (WGS) entry which is preliminary data.</text>
</comment>
<feature type="transmembrane region" description="Helical" evidence="1">
    <location>
        <begin position="23"/>
        <end position="41"/>
    </location>
</feature>
<sequence>MNVHIKSILSALAFSILFYSKSFGLNLFLISILVVVLVSTLRKQHSISWGYALAYVGTAVFVFLNPSGFTIFVHFMTFMVFVGKSISQKSSLYLTWFLGCINLIIGSVANYMQKQENEQGQEKKEKKDISPKLFNRLKGGLAALALLFIFGMLYRNANPVFGNLIERINLDFISFPWLFFTLLGYIIFLHLLRPFDAKELVAFDLAQTNNLKKPTEIVLIGEKKKLEGEHTLGSMIFIALNLLLLFFLTTDVIYLFQKTEISNSGLSQSVHQGVYALMFSIVCAIALILYFFRGNLNFFQGNKRIKSLTYIWIGLNVILVAFTAYKNYTYVETLGLTYKRIGVFVYLLLTLIGLVTAYVKVAQVKNFIYLVRTNIATVFAFLIVSAAIPWDKTITWYNLNTIENPDIHYLIWLGQSNSEQLYEYTKANATKLEIKTKDRIEKKYETFVQAQSEKTWQEYTLYQIAKNDTK</sequence>
<evidence type="ECO:0000256" key="1">
    <source>
        <dbReference type="SAM" id="Phobius"/>
    </source>
</evidence>
<evidence type="ECO:0000313" key="2">
    <source>
        <dbReference type="EMBL" id="TMM57999.1"/>
    </source>
</evidence>
<evidence type="ECO:0000313" key="3">
    <source>
        <dbReference type="Proteomes" id="UP000310314"/>
    </source>
</evidence>
<feature type="transmembrane region" description="Helical" evidence="1">
    <location>
        <begin position="53"/>
        <end position="81"/>
    </location>
</feature>
<dbReference type="OrthoDB" id="627992at2"/>
<dbReference type="Pfam" id="PF13687">
    <property type="entry name" value="DUF4153"/>
    <property type="match status" value="1"/>
</dbReference>
<dbReference type="InterPro" id="IPR025291">
    <property type="entry name" value="DUF4153"/>
</dbReference>
<dbReference type="AlphaFoldDB" id="A0A5S3PSN3"/>
<dbReference type="RefSeq" id="WP_138655931.1">
    <property type="nucleotide sequence ID" value="NZ_VATY01000001.1"/>
</dbReference>
<feature type="transmembrane region" description="Helical" evidence="1">
    <location>
        <begin position="232"/>
        <end position="256"/>
    </location>
</feature>
<feature type="transmembrane region" description="Helical" evidence="1">
    <location>
        <begin position="276"/>
        <end position="296"/>
    </location>
</feature>
<keyword evidence="1" id="KW-0812">Transmembrane</keyword>
<feature type="transmembrane region" description="Helical" evidence="1">
    <location>
        <begin position="308"/>
        <end position="325"/>
    </location>
</feature>
<feature type="transmembrane region" description="Helical" evidence="1">
    <location>
        <begin position="371"/>
        <end position="390"/>
    </location>
</feature>